<sequence length="222" mass="25821">MNKKIEIRFKNQANSKTFKNLTKLFNLNNKSVLDIGCSYGEHLIHFGEQSMGVTISEDEVRYGRSRGLNIKYGNIESDDLNIKNRFDVIFANNILEHLYSPHIFLCKIKKYLNKDGILILGVPCAPSIKLLMHIKKFRGSLAVAHINFFTKYTLFKTVERSGWEIMDIRGFRIKNKIFDKFLNPIYPHLYVIAKVDKNFDYREKRMKELIGEIISSSPSPSH</sequence>
<dbReference type="InterPro" id="IPR029063">
    <property type="entry name" value="SAM-dependent_MTases_sf"/>
</dbReference>
<dbReference type="CDD" id="cd02440">
    <property type="entry name" value="AdoMet_MTases"/>
    <property type="match status" value="1"/>
</dbReference>
<organism evidence="1 2">
    <name type="scientific">Candidatus Falkowbacteria bacterium RBG_13_39_14</name>
    <dbReference type="NCBI Taxonomy" id="1797985"/>
    <lineage>
        <taxon>Bacteria</taxon>
        <taxon>Candidatus Falkowiibacteriota</taxon>
    </lineage>
</organism>
<evidence type="ECO:0000313" key="2">
    <source>
        <dbReference type="Proteomes" id="UP000178323"/>
    </source>
</evidence>
<comment type="caution">
    <text evidence="1">The sequence shown here is derived from an EMBL/GenBank/DDBJ whole genome shotgun (WGS) entry which is preliminary data.</text>
</comment>
<name>A0A1F5S8X6_9BACT</name>
<dbReference type="Pfam" id="PF13489">
    <property type="entry name" value="Methyltransf_23"/>
    <property type="match status" value="1"/>
</dbReference>
<proteinExistence type="predicted"/>
<evidence type="ECO:0008006" key="3">
    <source>
        <dbReference type="Google" id="ProtNLM"/>
    </source>
</evidence>
<evidence type="ECO:0000313" key="1">
    <source>
        <dbReference type="EMBL" id="OGF22903.1"/>
    </source>
</evidence>
<dbReference type="PANTHER" id="PTHR43861">
    <property type="entry name" value="TRANS-ACONITATE 2-METHYLTRANSFERASE-RELATED"/>
    <property type="match status" value="1"/>
</dbReference>
<dbReference type="AlphaFoldDB" id="A0A1F5S8X6"/>
<accession>A0A1F5S8X6</accession>
<protein>
    <recommendedName>
        <fullName evidence="3">Methyltransferase domain-containing protein</fullName>
    </recommendedName>
</protein>
<dbReference type="STRING" id="1797985.A2Y83_00865"/>
<dbReference type="Proteomes" id="UP000178323">
    <property type="component" value="Unassembled WGS sequence"/>
</dbReference>
<reference evidence="1 2" key="1">
    <citation type="journal article" date="2016" name="Nat. Commun.">
        <title>Thousands of microbial genomes shed light on interconnected biogeochemical processes in an aquifer system.</title>
        <authorList>
            <person name="Anantharaman K."/>
            <person name="Brown C.T."/>
            <person name="Hug L.A."/>
            <person name="Sharon I."/>
            <person name="Castelle C.J."/>
            <person name="Probst A.J."/>
            <person name="Thomas B.C."/>
            <person name="Singh A."/>
            <person name="Wilkins M.J."/>
            <person name="Karaoz U."/>
            <person name="Brodie E.L."/>
            <person name="Williams K.H."/>
            <person name="Hubbard S.S."/>
            <person name="Banfield J.F."/>
        </authorList>
    </citation>
    <scope>NUCLEOTIDE SEQUENCE [LARGE SCALE GENOMIC DNA]</scope>
</reference>
<dbReference type="Gene3D" id="3.40.50.150">
    <property type="entry name" value="Vaccinia Virus protein VP39"/>
    <property type="match status" value="1"/>
</dbReference>
<dbReference type="PANTHER" id="PTHR43861:SF6">
    <property type="entry name" value="METHYLTRANSFERASE TYPE 11"/>
    <property type="match status" value="1"/>
</dbReference>
<dbReference type="SUPFAM" id="SSF53335">
    <property type="entry name" value="S-adenosyl-L-methionine-dependent methyltransferases"/>
    <property type="match status" value="1"/>
</dbReference>
<dbReference type="EMBL" id="MFFS01000009">
    <property type="protein sequence ID" value="OGF22903.1"/>
    <property type="molecule type" value="Genomic_DNA"/>
</dbReference>
<gene>
    <name evidence="1" type="ORF">A2Y83_00865</name>
</gene>